<dbReference type="EMBL" id="JAPTZU010000014">
    <property type="protein sequence ID" value="MCZ2689543.1"/>
    <property type="molecule type" value="Genomic_DNA"/>
</dbReference>
<name>A0A9Q4PBC3_BACFG</name>
<dbReference type="Proteomes" id="UP001079672">
    <property type="component" value="Unassembled WGS sequence"/>
</dbReference>
<feature type="region of interest" description="Disordered" evidence="1">
    <location>
        <begin position="520"/>
        <end position="539"/>
    </location>
</feature>
<gene>
    <name evidence="2" type="ORF">O1433_18755</name>
</gene>
<dbReference type="RefSeq" id="WP_032540904.1">
    <property type="nucleotide sequence ID" value="NZ_CP037440.1"/>
</dbReference>
<evidence type="ECO:0000313" key="3">
    <source>
        <dbReference type="Proteomes" id="UP001079672"/>
    </source>
</evidence>
<comment type="caution">
    <text evidence="2">The sequence shown here is derived from an EMBL/GenBank/DDBJ whole genome shotgun (WGS) entry which is preliminary data.</text>
</comment>
<dbReference type="AlphaFoldDB" id="A0A9Q4PBC3"/>
<sequence>MNRTFITRECLGKALWLCLCLSIAGCAEDDRMTPLSADSGDTADELIPIQISLTGDNDYHSSSFNDASTRNHSPLIAEWVGVKAFSPTRTGEQPDYEGPRIASMELTEDTLPRANTRATVSSGVYFRLIVFWKSGNNYVFQSAADYTSNGTGTPVLKQGKLLTRSGTIRVVGYSFNTATAADLGTMPSTYAYNSSTVSIPNMSKDFMTFDSGDITNVNSLSHNLPVSFSQKLCKLTISISPTGYPSNAISNCTGVYVKQGGNSTSWTIGPSSNVVAANTNNTAAFNPNTTLSTTIRMVPFAGARTITVHFNTLTVGGRIVNNNTEITSTQSVQLKEGMSYTLKIQFKKGPGINVLESDINLTQNGCTAQDKKDLAKLIWADGNLKSTGASNNYVWTTSTDYGYYYTWNQDYNRNNIDPCARLNPTTYGSGWRTPSINELTKLSRCTNKIVTNKGVWFMNNSKGIFLTVAGARGEGGCGTVGTHFVGEVGFYWSSDNNNSNNNWARRLVLDARSTLSIEIQADGPKGDGHSVRCVKGTKQ</sequence>
<organism evidence="2 3">
    <name type="scientific">Bacteroides fragilis</name>
    <dbReference type="NCBI Taxonomy" id="817"/>
    <lineage>
        <taxon>Bacteria</taxon>
        <taxon>Pseudomonadati</taxon>
        <taxon>Bacteroidota</taxon>
        <taxon>Bacteroidia</taxon>
        <taxon>Bacteroidales</taxon>
        <taxon>Bacteroidaceae</taxon>
        <taxon>Bacteroides</taxon>
    </lineage>
</organism>
<dbReference type="PROSITE" id="PS51257">
    <property type="entry name" value="PROKAR_LIPOPROTEIN"/>
    <property type="match status" value="1"/>
</dbReference>
<evidence type="ECO:0000313" key="2">
    <source>
        <dbReference type="EMBL" id="MCZ2689543.1"/>
    </source>
</evidence>
<proteinExistence type="predicted"/>
<reference evidence="2" key="1">
    <citation type="submission" date="2022-12" db="EMBL/GenBank/DDBJ databases">
        <title>Development of a Multilocus Sequence Typing Scheme for Bacteroides fragilis Based on Whole Genome Sequencing Data and Clinical Application.</title>
        <authorList>
            <person name="Nielsen F.D."/>
            <person name="Justesen U.S."/>
        </authorList>
    </citation>
    <scope>NUCLEOTIDE SEQUENCE</scope>
    <source>
        <strain evidence="2">BF_AM_ODE_DK_2015_4</strain>
    </source>
</reference>
<protein>
    <submittedName>
        <fullName evidence="2">Fimbrillin family protein</fullName>
    </submittedName>
</protein>
<accession>A0A9Q4PBC3</accession>
<evidence type="ECO:0000256" key="1">
    <source>
        <dbReference type="SAM" id="MobiDB-lite"/>
    </source>
</evidence>